<dbReference type="OrthoDB" id="8451613at2"/>
<dbReference type="HOGENOM" id="CLU_1802302_0_0_5"/>
<dbReference type="PATRIC" id="fig|1094558.3.peg.1692"/>
<dbReference type="Proteomes" id="UP000008952">
    <property type="component" value="Unassembled WGS sequence"/>
</dbReference>
<dbReference type="RefSeq" id="WP_008040072.1">
    <property type="nucleotide sequence ID" value="NZ_JH725147.1"/>
</dbReference>
<accession>J1JVP3</accession>
<dbReference type="AlphaFoldDB" id="J1JVP3"/>
<reference evidence="1 2" key="1">
    <citation type="submission" date="2012-03" db="EMBL/GenBank/DDBJ databases">
        <title>The Genome Sequence of Bartonella tamiae Th239.</title>
        <authorList>
            <consortium name="The Broad Institute Genome Sequencing Platform"/>
            <consortium name="The Broad Institute Genome Sequencing Center for Infectious Disease"/>
            <person name="Feldgarden M."/>
            <person name="Kirby J."/>
            <person name="Kosoy M."/>
            <person name="Birtles R."/>
            <person name="Probert W.S."/>
            <person name="Chiaraviglio L."/>
            <person name="Young S.K."/>
            <person name="Zeng Q."/>
            <person name="Gargeya S."/>
            <person name="Fitzgerald M."/>
            <person name="Haas B."/>
            <person name="Abouelleil A."/>
            <person name="Alvarado L."/>
            <person name="Arachchi H.M."/>
            <person name="Berlin A."/>
            <person name="Chapman S.B."/>
            <person name="Gearin G."/>
            <person name="Goldberg J."/>
            <person name="Griggs A."/>
            <person name="Gujja S."/>
            <person name="Hansen M."/>
            <person name="Heiman D."/>
            <person name="Howarth C."/>
            <person name="Larimer J."/>
            <person name="Lui A."/>
            <person name="MacDonald P.J.P."/>
            <person name="McCowen C."/>
            <person name="Montmayeur A."/>
            <person name="Murphy C."/>
            <person name="Neiman D."/>
            <person name="Pearson M."/>
            <person name="Priest M."/>
            <person name="Roberts A."/>
            <person name="Saif S."/>
            <person name="Shea T."/>
            <person name="Sisk P."/>
            <person name="Stolte C."/>
            <person name="Sykes S."/>
            <person name="Wortman J."/>
            <person name="Nusbaum C."/>
            <person name="Birren B."/>
        </authorList>
    </citation>
    <scope>NUCLEOTIDE SEQUENCE [LARGE SCALE GENOMIC DNA]</scope>
    <source>
        <strain evidence="1 2">Th239</strain>
    </source>
</reference>
<organism evidence="1 2">
    <name type="scientific">Bartonella tamiae Th239</name>
    <dbReference type="NCBI Taxonomy" id="1094558"/>
    <lineage>
        <taxon>Bacteria</taxon>
        <taxon>Pseudomonadati</taxon>
        <taxon>Pseudomonadota</taxon>
        <taxon>Alphaproteobacteria</taxon>
        <taxon>Hyphomicrobiales</taxon>
        <taxon>Bartonellaceae</taxon>
        <taxon>Bartonella</taxon>
    </lineage>
</organism>
<sequence>MAIIVHGMIFQLIMQHDKKPNYYSKTNHQKAFDMAKIKRKKQNNEKIGHLKAHVVTIEVENPYFQKSDKESRTNQNTIKVHVNANESAIETLYSRGSIDLAHKLADDKLRYLWEACGGKGASAIDYSREQVDGRATITCVTDK</sequence>
<evidence type="ECO:0000313" key="1">
    <source>
        <dbReference type="EMBL" id="EJF89032.1"/>
    </source>
</evidence>
<gene>
    <name evidence="1" type="ORF">ME5_01583</name>
</gene>
<protein>
    <submittedName>
        <fullName evidence="1">Uncharacterized protein</fullName>
    </submittedName>
</protein>
<name>J1JVP3_9HYPH</name>
<dbReference type="EMBL" id="AIMB01000008">
    <property type="protein sequence ID" value="EJF89032.1"/>
    <property type="molecule type" value="Genomic_DNA"/>
</dbReference>
<proteinExistence type="predicted"/>
<dbReference type="eggNOG" id="ENOG50347B9">
    <property type="taxonomic scope" value="Bacteria"/>
</dbReference>
<keyword evidence="2" id="KW-1185">Reference proteome</keyword>
<evidence type="ECO:0000313" key="2">
    <source>
        <dbReference type="Proteomes" id="UP000008952"/>
    </source>
</evidence>
<comment type="caution">
    <text evidence="1">The sequence shown here is derived from an EMBL/GenBank/DDBJ whole genome shotgun (WGS) entry which is preliminary data.</text>
</comment>